<feature type="domain" description="Histidine kinase" evidence="4">
    <location>
        <begin position="793"/>
        <end position="1004"/>
    </location>
</feature>
<dbReference type="InterPro" id="IPR036097">
    <property type="entry name" value="HisK_dim/P_sf"/>
</dbReference>
<feature type="chain" id="PRO_5013365857" description="Histidine kinase domain-containing protein" evidence="3">
    <location>
        <begin position="25"/>
        <end position="1005"/>
    </location>
</feature>
<name>A0A1V9G3P2_9BACT</name>
<evidence type="ECO:0000313" key="5">
    <source>
        <dbReference type="EMBL" id="OQP65265.1"/>
    </source>
</evidence>
<dbReference type="InterPro" id="IPR003594">
    <property type="entry name" value="HATPase_dom"/>
</dbReference>
<dbReference type="Gene3D" id="2.130.10.10">
    <property type="entry name" value="YVTN repeat-like/Quinoprotein amine dehydrogenase"/>
    <property type="match status" value="2"/>
</dbReference>
<evidence type="ECO:0000256" key="1">
    <source>
        <dbReference type="ARBA" id="ARBA00022553"/>
    </source>
</evidence>
<dbReference type="GO" id="GO:0000155">
    <property type="term" value="F:phosphorelay sensor kinase activity"/>
    <property type="evidence" value="ECO:0007669"/>
    <property type="project" value="InterPro"/>
</dbReference>
<dbReference type="InterPro" id="IPR015943">
    <property type="entry name" value="WD40/YVTN_repeat-like_dom_sf"/>
</dbReference>
<dbReference type="SUPFAM" id="SSF47384">
    <property type="entry name" value="Homodimeric domain of signal transducing histidine kinase"/>
    <property type="match status" value="1"/>
</dbReference>
<dbReference type="RefSeq" id="WP_081146037.1">
    <property type="nucleotide sequence ID" value="NZ_LVYD01000024.1"/>
</dbReference>
<keyword evidence="2" id="KW-1133">Transmembrane helix</keyword>
<sequence length="1005" mass="115141">MVFSLTRLLILLAFCMLLYMPSDAQTSQPDYSVVNYNSDNALPQNSINDMDFDSNGFLWLATEMGMIRFDGQHFREYTMGNSPALYTNRCALVKSRKGKILIEPGYSYHHILTVTNDYQIKDDSILSANPYQVNRWSCCLFYYDNIFKKWGRDSTAFKGLFHRLDLNGDLVTANERQAYVRKDSSFYYLNDNAAEVRLLKETEGHAFKMLFMVDDVCCYLDRQNRFYAYRQGRLQKSITLSDRLMKIFSQAESGAYPSQYTVKALRDARHSFLIYKGNILLLNIRNGVLDFEVLAANTAIKNINVLIYDEVYRTLYVGTATNGLYILRKYAFDRLFFASDNYAINSMYAQVEISPGRILTSSGVLSRNNAVNKPTPGLYDRPALLRSSDGYIWYSNYDSLKRIDTGLRKPVTLQRLGSWLMAITETGNKDILIGGLHDLFRRRGNDITFLLNMSEDIQVINEMFPNDLWIGTSGGLYSYDLTKGVIRRLSLQNASVRALYKAGDGSIWVGTYGQGFYKYVNGRFLKMPIDPGNNLATIHCFMEDRLGYFWLPTNKGLYRVAKKELDSYAAGSRENIFYYYFDKSVGYSTNEFNGGCMPCGIVLQNGHFSLPSLDGLVQFRPDSIPVELPTSPVFIDRIIPEEKKVLPGDHFKQRQDSGPLVFMISSPYFGNPANLHIEYQIPQLDNKWRPVNSDGRLVLTGLRKGEYTLIIRKQEHYGHYAYNRISWTVLPYWFETIWFLLLVAVVSISILFFIFLFLYTREVRRAAQLEQKVAERTEALTASNLVKEKMIAVILHDLRSPLRFLHIMAEYIYENYQKATRPEMTDMLLKFRNATHDLNDFTQDFLTWTNAQKEGFVIRRERIALRDTVAGIVSLYEPAATIRNNNLLNLVPPDLILISDLNILKLIIRNLADNANKYTVNGEIKIEAVQVANSVIITITDNGKSMDKEIVAGILNDTYQADNSNHGLGYRIIRELLARIDGKLAIDQPGDTGNRITLSFTTDNE</sequence>
<dbReference type="InterPro" id="IPR011110">
    <property type="entry name" value="Reg_prop"/>
</dbReference>
<dbReference type="Pfam" id="PF07494">
    <property type="entry name" value="Reg_prop"/>
    <property type="match status" value="1"/>
</dbReference>
<dbReference type="EMBL" id="LVYD01000024">
    <property type="protein sequence ID" value="OQP65265.1"/>
    <property type="molecule type" value="Genomic_DNA"/>
</dbReference>
<evidence type="ECO:0000256" key="3">
    <source>
        <dbReference type="SAM" id="SignalP"/>
    </source>
</evidence>
<gene>
    <name evidence="5" type="ORF">A3860_16475</name>
</gene>
<protein>
    <recommendedName>
        <fullName evidence="4">Histidine kinase domain-containing protein</fullName>
    </recommendedName>
</protein>
<dbReference type="Pfam" id="PF02518">
    <property type="entry name" value="HATPase_c"/>
    <property type="match status" value="1"/>
</dbReference>
<keyword evidence="1" id="KW-0597">Phosphoprotein</keyword>
<dbReference type="Gene3D" id="3.30.565.10">
    <property type="entry name" value="Histidine kinase-like ATPase, C-terminal domain"/>
    <property type="match status" value="1"/>
</dbReference>
<dbReference type="PROSITE" id="PS50109">
    <property type="entry name" value="HIS_KIN"/>
    <property type="match status" value="1"/>
</dbReference>
<dbReference type="PANTHER" id="PTHR43547:SF2">
    <property type="entry name" value="HYBRID SIGNAL TRANSDUCTION HISTIDINE KINASE C"/>
    <property type="match status" value="1"/>
</dbReference>
<accession>A0A1V9G3P2</accession>
<dbReference type="STRING" id="1703345.A3860_16475"/>
<dbReference type="Gene3D" id="1.10.287.130">
    <property type="match status" value="1"/>
</dbReference>
<dbReference type="AlphaFoldDB" id="A0A1V9G3P2"/>
<comment type="caution">
    <text evidence="5">The sequence shown here is derived from an EMBL/GenBank/DDBJ whole genome shotgun (WGS) entry which is preliminary data.</text>
</comment>
<keyword evidence="6" id="KW-1185">Reference proteome</keyword>
<reference evidence="5 6" key="1">
    <citation type="submission" date="2016-03" db="EMBL/GenBank/DDBJ databases">
        <title>Niastella vici sp. nov., isolated from farmland soil.</title>
        <authorList>
            <person name="Chen L."/>
            <person name="Wang D."/>
            <person name="Yang S."/>
            <person name="Wang G."/>
        </authorList>
    </citation>
    <scope>NUCLEOTIDE SEQUENCE [LARGE SCALE GENOMIC DNA]</scope>
    <source>
        <strain evidence="5 6">DJ57</strain>
    </source>
</reference>
<feature type="transmembrane region" description="Helical" evidence="2">
    <location>
        <begin position="737"/>
        <end position="759"/>
    </location>
</feature>
<evidence type="ECO:0000259" key="4">
    <source>
        <dbReference type="PROSITE" id="PS50109"/>
    </source>
</evidence>
<dbReference type="SMART" id="SM00387">
    <property type="entry name" value="HATPase_c"/>
    <property type="match status" value="1"/>
</dbReference>
<proteinExistence type="predicted"/>
<dbReference type="SUPFAM" id="SSF63829">
    <property type="entry name" value="Calcium-dependent phosphotriesterase"/>
    <property type="match status" value="1"/>
</dbReference>
<keyword evidence="3" id="KW-0732">Signal</keyword>
<dbReference type="PANTHER" id="PTHR43547">
    <property type="entry name" value="TWO-COMPONENT HISTIDINE KINASE"/>
    <property type="match status" value="1"/>
</dbReference>
<keyword evidence="2" id="KW-0472">Membrane</keyword>
<dbReference type="InterPro" id="IPR013783">
    <property type="entry name" value="Ig-like_fold"/>
</dbReference>
<dbReference type="OrthoDB" id="8676692at2"/>
<dbReference type="SUPFAM" id="SSF55874">
    <property type="entry name" value="ATPase domain of HSP90 chaperone/DNA topoisomerase II/histidine kinase"/>
    <property type="match status" value="1"/>
</dbReference>
<dbReference type="Gene3D" id="2.60.40.10">
    <property type="entry name" value="Immunoglobulins"/>
    <property type="match status" value="1"/>
</dbReference>
<dbReference type="Proteomes" id="UP000192796">
    <property type="component" value="Unassembled WGS sequence"/>
</dbReference>
<dbReference type="InterPro" id="IPR005467">
    <property type="entry name" value="His_kinase_dom"/>
</dbReference>
<keyword evidence="2" id="KW-0812">Transmembrane</keyword>
<evidence type="ECO:0000256" key="2">
    <source>
        <dbReference type="SAM" id="Phobius"/>
    </source>
</evidence>
<evidence type="ECO:0000313" key="6">
    <source>
        <dbReference type="Proteomes" id="UP000192796"/>
    </source>
</evidence>
<organism evidence="5 6">
    <name type="scientific">Niastella vici</name>
    <dbReference type="NCBI Taxonomy" id="1703345"/>
    <lineage>
        <taxon>Bacteria</taxon>
        <taxon>Pseudomonadati</taxon>
        <taxon>Bacteroidota</taxon>
        <taxon>Chitinophagia</taxon>
        <taxon>Chitinophagales</taxon>
        <taxon>Chitinophagaceae</taxon>
        <taxon>Niastella</taxon>
    </lineage>
</organism>
<feature type="signal peptide" evidence="3">
    <location>
        <begin position="1"/>
        <end position="24"/>
    </location>
</feature>
<dbReference type="InterPro" id="IPR036890">
    <property type="entry name" value="HATPase_C_sf"/>
</dbReference>